<dbReference type="Proteomes" id="UP000659698">
    <property type="component" value="Unassembled WGS sequence"/>
</dbReference>
<name>A0ABR6VQN2_9BACT</name>
<gene>
    <name evidence="1" type="ORF">H7U12_07425</name>
</gene>
<keyword evidence="2" id="KW-1185">Reference proteome</keyword>
<dbReference type="RefSeq" id="WP_186635319.1">
    <property type="nucleotide sequence ID" value="NZ_JACOAF010000020.1"/>
</dbReference>
<comment type="caution">
    <text evidence="1">The sequence shown here is derived from an EMBL/GenBank/DDBJ whole genome shotgun (WGS) entry which is preliminary data.</text>
</comment>
<evidence type="ECO:0000313" key="2">
    <source>
        <dbReference type="Proteomes" id="UP000659698"/>
    </source>
</evidence>
<accession>A0ABR6VQN2</accession>
<protein>
    <submittedName>
        <fullName evidence="1">Uncharacterized protein</fullName>
    </submittedName>
</protein>
<proteinExistence type="predicted"/>
<organism evidence="1 2">
    <name type="scientific">Rufibacter sediminis</name>
    <dbReference type="NCBI Taxonomy" id="2762756"/>
    <lineage>
        <taxon>Bacteria</taxon>
        <taxon>Pseudomonadati</taxon>
        <taxon>Bacteroidota</taxon>
        <taxon>Cytophagia</taxon>
        <taxon>Cytophagales</taxon>
        <taxon>Hymenobacteraceae</taxon>
        <taxon>Rufibacter</taxon>
    </lineage>
</organism>
<reference evidence="1 2" key="1">
    <citation type="journal article" date="2019" name="Int. J. Syst. Evol. Microbiol.">
        <title>Rufibacter sediminis sp. nov., isolated from freshwater lake sediment.</title>
        <authorList>
            <person name="Qu J.H."/>
            <person name="Zhang L.J."/>
            <person name="Fu Y.H."/>
            <person name="Li H.F."/>
        </authorList>
    </citation>
    <scope>NUCLEOTIDE SEQUENCE [LARGE SCALE GENOMIC DNA]</scope>
    <source>
        <strain evidence="1 2">H-1</strain>
    </source>
</reference>
<evidence type="ECO:0000313" key="1">
    <source>
        <dbReference type="EMBL" id="MBC3539509.1"/>
    </source>
</evidence>
<dbReference type="EMBL" id="JACOAF010000020">
    <property type="protein sequence ID" value="MBC3539509.1"/>
    <property type="molecule type" value="Genomic_DNA"/>
</dbReference>
<sequence length="314" mass="35808">MKQYLSNDPESRLSFLPTPFQDKDVEVFFPGEKPTDTAFVKVAILEKKVMGNAVAYSELVNAIKTEAKLQGMDAVLLLNKGQNTRLVREGVLSQVIAETIAGRDLEPEYSSVTTHELAGVGIKYKKNLQYLPEYVKSKDIFLLKDGQETHMGSVAIDHEGIPRKASISSADDQTIYEQYIQPYDVNHLLKEEGPRWKYSAVQGRVKKRMLLSPTDGTTLKTIKIKYNDALLPAELEMRSGTFLLPETILFSYNEQRKPVEKRVLREKQLYLRDVFSYNENGKLESILHYKVQDGQEVPFLKTVYEYYHSLASAE</sequence>